<keyword evidence="4" id="KW-0274">FAD</keyword>
<dbReference type="Pfam" id="PF01266">
    <property type="entry name" value="DAO"/>
    <property type="match status" value="1"/>
</dbReference>
<dbReference type="Proteomes" id="UP001214043">
    <property type="component" value="Chromosome"/>
</dbReference>
<evidence type="ECO:0000313" key="11">
    <source>
        <dbReference type="Proteomes" id="UP001214043"/>
    </source>
</evidence>
<dbReference type="EC" id="1.4.3.3" evidence="6"/>
<comment type="similarity">
    <text evidence="2">Belongs to the DAMOX/DASOX family.</text>
</comment>
<name>A0AAE9ZIA7_9PROT</name>
<evidence type="ECO:0000256" key="8">
    <source>
        <dbReference type="ARBA" id="ARBA00049547"/>
    </source>
</evidence>
<evidence type="ECO:0000256" key="3">
    <source>
        <dbReference type="ARBA" id="ARBA00022630"/>
    </source>
</evidence>
<dbReference type="PROSITE" id="PS00677">
    <property type="entry name" value="DAO"/>
    <property type="match status" value="1"/>
</dbReference>
<dbReference type="PANTHER" id="PTHR11530">
    <property type="entry name" value="D-AMINO ACID OXIDASE"/>
    <property type="match status" value="1"/>
</dbReference>
<evidence type="ECO:0000259" key="9">
    <source>
        <dbReference type="Pfam" id="PF01266"/>
    </source>
</evidence>
<evidence type="ECO:0000256" key="4">
    <source>
        <dbReference type="ARBA" id="ARBA00022827"/>
    </source>
</evidence>
<evidence type="ECO:0000256" key="6">
    <source>
        <dbReference type="ARBA" id="ARBA00039101"/>
    </source>
</evidence>
<proteinExistence type="inferred from homology"/>
<dbReference type="InterPro" id="IPR023209">
    <property type="entry name" value="DAO"/>
</dbReference>
<keyword evidence="5" id="KW-0560">Oxidoreductase</keyword>
<dbReference type="InterPro" id="IPR006181">
    <property type="entry name" value="D-amino_acid_oxidase_CS"/>
</dbReference>
<evidence type="ECO:0000313" key="10">
    <source>
        <dbReference type="EMBL" id="WDI31461.1"/>
    </source>
</evidence>
<dbReference type="InterPro" id="IPR006076">
    <property type="entry name" value="FAD-dep_OxRdtase"/>
</dbReference>
<dbReference type="RefSeq" id="WP_274493349.1">
    <property type="nucleotide sequence ID" value="NZ_CP118166.1"/>
</dbReference>
<dbReference type="SUPFAM" id="SSF51971">
    <property type="entry name" value="Nucleotide-binding domain"/>
    <property type="match status" value="1"/>
</dbReference>
<dbReference type="Gene3D" id="3.40.50.720">
    <property type="entry name" value="NAD(P)-binding Rossmann-like Domain"/>
    <property type="match status" value="2"/>
</dbReference>
<dbReference type="PROSITE" id="PS51257">
    <property type="entry name" value="PROKAR_LIPOPROTEIN"/>
    <property type="match status" value="1"/>
</dbReference>
<protein>
    <recommendedName>
        <fullName evidence="7">D-amino-acid oxidase</fullName>
        <ecNumber evidence="6">1.4.3.3</ecNumber>
    </recommendedName>
</protein>
<reference evidence="10" key="1">
    <citation type="submission" date="2023-02" db="EMBL/GenBank/DDBJ databases">
        <title>Genome sequence of Hyphococcus flavus.</title>
        <authorList>
            <person name="Rong J.-C."/>
            <person name="Zhao Q."/>
            <person name="Yi M."/>
            <person name="Wu J.-Y."/>
        </authorList>
    </citation>
    <scope>NUCLEOTIDE SEQUENCE</scope>
    <source>
        <strain evidence="10">MCCC 1K03223</strain>
    </source>
</reference>
<dbReference type="AlphaFoldDB" id="A0AAE9ZIA7"/>
<gene>
    <name evidence="10" type="ORF">PUV54_16035</name>
</gene>
<accession>A0AAE9ZIA7</accession>
<dbReference type="KEGG" id="hfl:PUV54_16035"/>
<evidence type="ECO:0000256" key="1">
    <source>
        <dbReference type="ARBA" id="ARBA00001974"/>
    </source>
</evidence>
<dbReference type="PANTHER" id="PTHR11530:SF11">
    <property type="entry name" value="D-ASPARTATE OXIDASE"/>
    <property type="match status" value="1"/>
</dbReference>
<evidence type="ECO:0000256" key="7">
    <source>
        <dbReference type="ARBA" id="ARBA00039751"/>
    </source>
</evidence>
<dbReference type="GO" id="GO:0003884">
    <property type="term" value="F:D-amino-acid oxidase activity"/>
    <property type="evidence" value="ECO:0007669"/>
    <property type="project" value="UniProtKB-EC"/>
</dbReference>
<organism evidence="10 11">
    <name type="scientific">Hyphococcus flavus</name>
    <dbReference type="NCBI Taxonomy" id="1866326"/>
    <lineage>
        <taxon>Bacteria</taxon>
        <taxon>Pseudomonadati</taxon>
        <taxon>Pseudomonadota</taxon>
        <taxon>Alphaproteobacteria</taxon>
        <taxon>Parvularculales</taxon>
        <taxon>Parvularculaceae</taxon>
        <taxon>Hyphococcus</taxon>
    </lineage>
</organism>
<feature type="domain" description="FAD dependent oxidoreductase" evidence="9">
    <location>
        <begin position="108"/>
        <end position="375"/>
    </location>
</feature>
<evidence type="ECO:0000256" key="5">
    <source>
        <dbReference type="ARBA" id="ARBA00023002"/>
    </source>
</evidence>
<dbReference type="GO" id="GO:0019478">
    <property type="term" value="P:D-amino acid catabolic process"/>
    <property type="evidence" value="ECO:0007669"/>
    <property type="project" value="TreeGrafter"/>
</dbReference>
<keyword evidence="3" id="KW-0285">Flavoprotein</keyword>
<keyword evidence="11" id="KW-1185">Reference proteome</keyword>
<evidence type="ECO:0000256" key="2">
    <source>
        <dbReference type="ARBA" id="ARBA00006730"/>
    </source>
</evidence>
<sequence length="379" mass="40937">MSIDRRHFVMAGAGALASGCSLTGGSQQQMGFAKAPLLSPLNVSEGAVTKVTVCTRPFRPAGPRLEAEAMDGKKIVHNYGHGGSGWSLSWGCANDATALALEDGPKAVAVIGAGVMGLTTAHKLAESGVPVTIYAKEFPLETRSAKASGVWSPSSRIGLSSAVKNGFEDRWENWARASYGVHQQFVGAAAAPVEYVTQYALSNGQSSSTPARHDFLHLGRRVRDLMPRGSAVSQEQNPFPVERAYGGLWMSFNVASYANHLTRDFLLRGGRMVRREFPDRAAILSLPESVIVNCTGYDAKRLWGDDSLIPVRGQINWLAPQLSARYALFYNEVFAISRRDGVVVQYVGANDDWGMEDEGETPDRDETTRALGILAPLFS</sequence>
<dbReference type="GO" id="GO:0005737">
    <property type="term" value="C:cytoplasm"/>
    <property type="evidence" value="ECO:0007669"/>
    <property type="project" value="TreeGrafter"/>
</dbReference>
<dbReference type="GO" id="GO:0071949">
    <property type="term" value="F:FAD binding"/>
    <property type="evidence" value="ECO:0007669"/>
    <property type="project" value="InterPro"/>
</dbReference>
<comment type="cofactor">
    <cofactor evidence="1">
        <name>FAD</name>
        <dbReference type="ChEBI" id="CHEBI:57692"/>
    </cofactor>
</comment>
<comment type="catalytic activity">
    <reaction evidence="8">
        <text>a D-alpha-amino acid + O2 + H2O = a 2-oxocarboxylate + H2O2 + NH4(+)</text>
        <dbReference type="Rhea" id="RHEA:21816"/>
        <dbReference type="ChEBI" id="CHEBI:15377"/>
        <dbReference type="ChEBI" id="CHEBI:15379"/>
        <dbReference type="ChEBI" id="CHEBI:16240"/>
        <dbReference type="ChEBI" id="CHEBI:28938"/>
        <dbReference type="ChEBI" id="CHEBI:35179"/>
        <dbReference type="ChEBI" id="CHEBI:59871"/>
        <dbReference type="EC" id="1.4.3.3"/>
    </reaction>
    <physiologicalReaction direction="left-to-right" evidence="8">
        <dbReference type="Rhea" id="RHEA:21817"/>
    </physiologicalReaction>
</comment>
<dbReference type="EMBL" id="CP118166">
    <property type="protein sequence ID" value="WDI31461.1"/>
    <property type="molecule type" value="Genomic_DNA"/>
</dbReference>